<dbReference type="eggNOG" id="COG1051">
    <property type="taxonomic scope" value="Bacteria"/>
</dbReference>
<evidence type="ECO:0000259" key="3">
    <source>
        <dbReference type="PROSITE" id="PS51462"/>
    </source>
</evidence>
<evidence type="ECO:0000256" key="1">
    <source>
        <dbReference type="ARBA" id="ARBA00001946"/>
    </source>
</evidence>
<sequence length="132" mass="14285">MPEHKHSDTKLRATILCLRSRQVLLVRKRGGKWNFPGGAIEANETPRQAAARELREETSLCLPGLLPLCAITAGSTLHHVFTTQFDEGAEPVPQNEIAGCKWVGLGALGRTPLTAAAMALLSMQIPALMDVF</sequence>
<feature type="domain" description="Nudix hydrolase" evidence="3">
    <location>
        <begin position="8"/>
        <end position="126"/>
    </location>
</feature>
<dbReference type="OrthoDB" id="9791228at2"/>
<dbReference type="GO" id="GO:0016787">
    <property type="term" value="F:hydrolase activity"/>
    <property type="evidence" value="ECO:0007669"/>
    <property type="project" value="UniProtKB-KW"/>
</dbReference>
<dbReference type="EMBL" id="CP009455">
    <property type="protein sequence ID" value="AIR91092.1"/>
    <property type="molecule type" value="Genomic_DNA"/>
</dbReference>
<dbReference type="InterPro" id="IPR015797">
    <property type="entry name" value="NUDIX_hydrolase-like_dom_sf"/>
</dbReference>
<dbReference type="PANTHER" id="PTHR43046:SF14">
    <property type="entry name" value="MUTT_NUDIX FAMILY PROTEIN"/>
    <property type="match status" value="1"/>
</dbReference>
<accession>A0A089WWV0</accession>
<dbReference type="Proteomes" id="UP000029493">
    <property type="component" value="Chromosome"/>
</dbReference>
<dbReference type="Pfam" id="PF00293">
    <property type="entry name" value="NUDIX"/>
    <property type="match status" value="1"/>
</dbReference>
<organism evidence="4 5">
    <name type="scientific">Pseudomonas cremoricolorata</name>
    <dbReference type="NCBI Taxonomy" id="157783"/>
    <lineage>
        <taxon>Bacteria</taxon>
        <taxon>Pseudomonadati</taxon>
        <taxon>Pseudomonadota</taxon>
        <taxon>Gammaproteobacteria</taxon>
        <taxon>Pseudomonadales</taxon>
        <taxon>Pseudomonadaceae</taxon>
        <taxon>Pseudomonas</taxon>
    </lineage>
</organism>
<evidence type="ECO:0000313" key="4">
    <source>
        <dbReference type="EMBL" id="AIR91092.1"/>
    </source>
</evidence>
<dbReference type="PANTHER" id="PTHR43046">
    <property type="entry name" value="GDP-MANNOSE MANNOSYL HYDROLASE"/>
    <property type="match status" value="1"/>
</dbReference>
<dbReference type="KEGG" id="psw:LK03_18270"/>
<proteinExistence type="predicted"/>
<evidence type="ECO:0000256" key="2">
    <source>
        <dbReference type="ARBA" id="ARBA00022801"/>
    </source>
</evidence>
<keyword evidence="2 4" id="KW-0378">Hydrolase</keyword>
<dbReference type="SUPFAM" id="SSF55811">
    <property type="entry name" value="Nudix"/>
    <property type="match status" value="1"/>
</dbReference>
<dbReference type="AlphaFoldDB" id="A0A089WWV0"/>
<dbReference type="InterPro" id="IPR020476">
    <property type="entry name" value="Nudix_hydrolase"/>
</dbReference>
<evidence type="ECO:0000313" key="5">
    <source>
        <dbReference type="Proteomes" id="UP000029493"/>
    </source>
</evidence>
<keyword evidence="5" id="KW-1185">Reference proteome</keyword>
<dbReference type="PRINTS" id="PR00502">
    <property type="entry name" value="NUDIXFAMILY"/>
</dbReference>
<dbReference type="PROSITE" id="PS51462">
    <property type="entry name" value="NUDIX"/>
    <property type="match status" value="1"/>
</dbReference>
<reference evidence="4 5" key="1">
    <citation type="submission" date="2014-09" db="EMBL/GenBank/DDBJ databases">
        <authorList>
            <person name="Chan K.-G."/>
        </authorList>
    </citation>
    <scope>NUCLEOTIDE SEQUENCE [LARGE SCALE GENOMIC DNA]</scope>
    <source>
        <strain evidence="4 5">ND07</strain>
    </source>
</reference>
<gene>
    <name evidence="4" type="ORF">LK03_18270</name>
</gene>
<dbReference type="InterPro" id="IPR000086">
    <property type="entry name" value="NUDIX_hydrolase_dom"/>
</dbReference>
<dbReference type="RefSeq" id="WP_038413780.1">
    <property type="nucleotide sequence ID" value="NZ_CP009455.1"/>
</dbReference>
<comment type="cofactor">
    <cofactor evidence="1">
        <name>Mg(2+)</name>
        <dbReference type="ChEBI" id="CHEBI:18420"/>
    </cofactor>
</comment>
<dbReference type="Gene3D" id="3.90.79.10">
    <property type="entry name" value="Nucleoside Triphosphate Pyrophosphohydrolase"/>
    <property type="match status" value="1"/>
</dbReference>
<protein>
    <submittedName>
        <fullName evidence="4">NUDIX hydrolase</fullName>
    </submittedName>
</protein>
<name>A0A089WWV0_9PSED</name>